<reference evidence="7 8" key="1">
    <citation type="submission" date="2020-10" db="EMBL/GenBank/DDBJ databases">
        <title>The Coptis chinensis genome and diversification of protoberbering-type alkaloids.</title>
        <authorList>
            <person name="Wang B."/>
            <person name="Shu S."/>
            <person name="Song C."/>
            <person name="Liu Y."/>
        </authorList>
    </citation>
    <scope>NUCLEOTIDE SEQUENCE [LARGE SCALE GENOMIC DNA]</scope>
    <source>
        <strain evidence="7">HL-2020</strain>
        <tissue evidence="7">Leaf</tissue>
    </source>
</reference>
<dbReference type="GO" id="GO:0003677">
    <property type="term" value="F:DNA binding"/>
    <property type="evidence" value="ECO:0007669"/>
    <property type="project" value="UniProtKB-KW"/>
</dbReference>
<keyword evidence="5" id="KW-0539">Nucleus</keyword>
<dbReference type="PROSITE" id="PS50863">
    <property type="entry name" value="B3"/>
    <property type="match status" value="3"/>
</dbReference>
<dbReference type="InterPro" id="IPR050655">
    <property type="entry name" value="Plant_B3_domain"/>
</dbReference>
<dbReference type="OrthoDB" id="623918at2759"/>
<feature type="domain" description="TF-B3" evidence="6">
    <location>
        <begin position="1"/>
        <end position="67"/>
    </location>
</feature>
<feature type="domain" description="TF-B3" evidence="6">
    <location>
        <begin position="208"/>
        <end position="288"/>
    </location>
</feature>
<dbReference type="EMBL" id="JADFTS010000004">
    <property type="protein sequence ID" value="KAF9608852.1"/>
    <property type="molecule type" value="Genomic_DNA"/>
</dbReference>
<organism evidence="7 8">
    <name type="scientific">Coptis chinensis</name>
    <dbReference type="NCBI Taxonomy" id="261450"/>
    <lineage>
        <taxon>Eukaryota</taxon>
        <taxon>Viridiplantae</taxon>
        <taxon>Streptophyta</taxon>
        <taxon>Embryophyta</taxon>
        <taxon>Tracheophyta</taxon>
        <taxon>Spermatophyta</taxon>
        <taxon>Magnoliopsida</taxon>
        <taxon>Ranunculales</taxon>
        <taxon>Ranunculaceae</taxon>
        <taxon>Coptidoideae</taxon>
        <taxon>Coptis</taxon>
    </lineage>
</organism>
<dbReference type="CDD" id="cd10017">
    <property type="entry name" value="B3_DNA"/>
    <property type="match status" value="3"/>
</dbReference>
<name>A0A835I2E9_9MAGN</name>
<dbReference type="SUPFAM" id="SSF101936">
    <property type="entry name" value="DNA-binding pseudobarrel domain"/>
    <property type="match status" value="3"/>
</dbReference>
<evidence type="ECO:0000256" key="5">
    <source>
        <dbReference type="ARBA" id="ARBA00023242"/>
    </source>
</evidence>
<feature type="domain" description="TF-B3" evidence="6">
    <location>
        <begin position="369"/>
        <end position="467"/>
    </location>
</feature>
<dbReference type="PANTHER" id="PTHR31920">
    <property type="entry name" value="B3 DOMAIN-CONTAINING"/>
    <property type="match status" value="1"/>
</dbReference>
<keyword evidence="8" id="KW-1185">Reference proteome</keyword>
<evidence type="ECO:0000256" key="4">
    <source>
        <dbReference type="ARBA" id="ARBA00023163"/>
    </source>
</evidence>
<keyword evidence="3" id="KW-0238">DNA-binding</keyword>
<dbReference type="InterPro" id="IPR015300">
    <property type="entry name" value="DNA-bd_pseudobarrel_sf"/>
</dbReference>
<dbReference type="Gene3D" id="2.40.330.10">
    <property type="entry name" value="DNA-binding pseudobarrel domain"/>
    <property type="match status" value="3"/>
</dbReference>
<keyword evidence="2" id="KW-0805">Transcription regulation</keyword>
<comment type="subcellular location">
    <subcellularLocation>
        <location evidence="1">Nucleus</location>
    </subcellularLocation>
</comment>
<evidence type="ECO:0000259" key="6">
    <source>
        <dbReference type="PROSITE" id="PS50863"/>
    </source>
</evidence>
<keyword evidence="4" id="KW-0804">Transcription</keyword>
<dbReference type="Pfam" id="PF02362">
    <property type="entry name" value="B3"/>
    <property type="match status" value="3"/>
</dbReference>
<dbReference type="SMART" id="SM01019">
    <property type="entry name" value="B3"/>
    <property type="match status" value="3"/>
</dbReference>
<evidence type="ECO:0000256" key="1">
    <source>
        <dbReference type="ARBA" id="ARBA00004123"/>
    </source>
</evidence>
<sequence length="505" mass="58496">MELPDFVMMKVPSSKEWHVELREVEGQVWFHSGWQEFVEYHSIRIGHFLLFQYDGNSRFNVVIFDMSASEIEYPWEGVDSEETCNEVGSHASDEQREDAPVEILEVFPIEKASDASESQKIHSNYTTTFQRPQFSLRSIAEKKAETTSSSGFNKLRKKILGQSKNPGCRASPYRNKKLNMKTERAIAVVGAFTSENPCCTVTMQWFVLKLPIGFAKTYMEKDAHDVMLCVPDGRTWQAQCTSGEGQARLVRGWKAFVFDNHLEVDDICIFELVDKKLRELKVSIFRIHQDTKQGNENLKELKIPICEPSCLERNMQKQNEDFSMKRRYSYMKESNETLQVSEAESPALFQDKETAIIQARAFSSRYPFCTVTMRLSYVRGPFKLNLPIFFARTYLKGVQEVTLRASDGRMWKLLYSCKKYSKKYKARFCQGWKKFVLDNSLEEDDICIFELVDERQRELKVASFESTKIPNRGKELMTCLCKIEKKVILIGSAVDGESCFNQFNE</sequence>
<proteinExistence type="predicted"/>
<dbReference type="AlphaFoldDB" id="A0A835I2E9"/>
<evidence type="ECO:0000313" key="7">
    <source>
        <dbReference type="EMBL" id="KAF9608852.1"/>
    </source>
</evidence>
<dbReference type="Proteomes" id="UP000631114">
    <property type="component" value="Unassembled WGS sequence"/>
</dbReference>
<comment type="caution">
    <text evidence="7">The sequence shown here is derived from an EMBL/GenBank/DDBJ whole genome shotgun (WGS) entry which is preliminary data.</text>
</comment>
<dbReference type="PANTHER" id="PTHR31920:SF37">
    <property type="entry name" value="B3 DOMAIN-CONTAINING TRANSCRIPTION FACTOR VRN1"/>
    <property type="match status" value="1"/>
</dbReference>
<evidence type="ECO:0000256" key="2">
    <source>
        <dbReference type="ARBA" id="ARBA00023015"/>
    </source>
</evidence>
<gene>
    <name evidence="7" type="ORF">IFM89_011890</name>
</gene>
<evidence type="ECO:0000313" key="8">
    <source>
        <dbReference type="Proteomes" id="UP000631114"/>
    </source>
</evidence>
<dbReference type="GO" id="GO:0005634">
    <property type="term" value="C:nucleus"/>
    <property type="evidence" value="ECO:0007669"/>
    <property type="project" value="UniProtKB-SubCell"/>
</dbReference>
<protein>
    <recommendedName>
        <fullName evidence="6">TF-B3 domain-containing protein</fullName>
    </recommendedName>
</protein>
<dbReference type="InterPro" id="IPR003340">
    <property type="entry name" value="B3_DNA-bd"/>
</dbReference>
<evidence type="ECO:0000256" key="3">
    <source>
        <dbReference type="ARBA" id="ARBA00023125"/>
    </source>
</evidence>
<accession>A0A835I2E9</accession>